<dbReference type="Proteomes" id="UP000298631">
    <property type="component" value="Plasmid unnamed1"/>
</dbReference>
<gene>
    <name evidence="6" type="ORF">EOK75_13815</name>
</gene>
<comment type="similarity">
    <text evidence="1">Belongs to the LysR transcriptional regulatory family.</text>
</comment>
<organism evidence="6 7">
    <name type="scientific">Pseudorhodobacter turbinis</name>
    <dbReference type="NCBI Taxonomy" id="2500533"/>
    <lineage>
        <taxon>Bacteria</taxon>
        <taxon>Pseudomonadati</taxon>
        <taxon>Pseudomonadota</taxon>
        <taxon>Alphaproteobacteria</taxon>
        <taxon>Rhodobacterales</taxon>
        <taxon>Paracoccaceae</taxon>
        <taxon>Pseudorhodobacter</taxon>
    </lineage>
</organism>
<dbReference type="InterPro" id="IPR036388">
    <property type="entry name" value="WH-like_DNA-bd_sf"/>
</dbReference>
<dbReference type="GO" id="GO:0003700">
    <property type="term" value="F:DNA-binding transcription factor activity"/>
    <property type="evidence" value="ECO:0007669"/>
    <property type="project" value="InterPro"/>
</dbReference>
<evidence type="ECO:0000256" key="2">
    <source>
        <dbReference type="ARBA" id="ARBA00023015"/>
    </source>
</evidence>
<dbReference type="Pfam" id="PF03466">
    <property type="entry name" value="LysR_substrate"/>
    <property type="match status" value="1"/>
</dbReference>
<dbReference type="GO" id="GO:0043565">
    <property type="term" value="F:sequence-specific DNA binding"/>
    <property type="evidence" value="ECO:0007669"/>
    <property type="project" value="TreeGrafter"/>
</dbReference>
<keyword evidence="6" id="KW-0614">Plasmid</keyword>
<protein>
    <submittedName>
        <fullName evidence="6">LysR family transcriptional regulator</fullName>
    </submittedName>
</protein>
<sequence length="302" mass="32616">MRHAYTPSMPELQAFVQAARTGTATRAGAALGLTQSAISRALNSLEARLGVALFHRIRQRLVLSDAGRALLPEAERMLSDLDRAALTVMSFGGHRDVLRLAVLPTFAALWLIPRLSGFATLAPEVTFDMTATLTPLDFERDPRDLAIIRAQPPLRGASVDVLAEERLVVVAAPALLPSGGMLEDAALARLPLLQQATRPNLWLDWFLNAGLDPITILRGARFEQFGMVLAAARAGLGLALVPEMFVGADLTSGALRLASARSMASDTPYVLTYPDRSMEIAAFRRFRDWMLDGANMGSDGPD</sequence>
<feature type="domain" description="HTH lysR-type" evidence="5">
    <location>
        <begin position="7"/>
        <end position="64"/>
    </location>
</feature>
<dbReference type="InterPro" id="IPR058163">
    <property type="entry name" value="LysR-type_TF_proteobact-type"/>
</dbReference>
<reference evidence="6 7" key="1">
    <citation type="submission" date="2019-05" db="EMBL/GenBank/DDBJ databases">
        <title>Pseudorhodobacter turbinis sp. nov., isolated from the gut of the Korean turban shell.</title>
        <authorList>
            <person name="Jeong Y.-S."/>
            <person name="Kang W.-R."/>
            <person name="Bae J.-W."/>
        </authorList>
    </citation>
    <scope>NUCLEOTIDE SEQUENCE [LARGE SCALE GENOMIC DNA]</scope>
    <source>
        <strain evidence="6 7">S12M18</strain>
        <plasmid evidence="6 7">unnamed1</plasmid>
    </source>
</reference>
<dbReference type="Gene3D" id="3.40.190.10">
    <property type="entry name" value="Periplasmic binding protein-like II"/>
    <property type="match status" value="2"/>
</dbReference>
<geneLocation type="plasmid" evidence="6 7">
    <name>unnamed1</name>
</geneLocation>
<evidence type="ECO:0000313" key="7">
    <source>
        <dbReference type="Proteomes" id="UP000298631"/>
    </source>
</evidence>
<evidence type="ECO:0000256" key="4">
    <source>
        <dbReference type="ARBA" id="ARBA00023163"/>
    </source>
</evidence>
<keyword evidence="4" id="KW-0804">Transcription</keyword>
<dbReference type="PANTHER" id="PTHR30537">
    <property type="entry name" value="HTH-TYPE TRANSCRIPTIONAL REGULATOR"/>
    <property type="match status" value="1"/>
</dbReference>
<proteinExistence type="inferred from homology"/>
<evidence type="ECO:0000313" key="6">
    <source>
        <dbReference type="EMBL" id="QCO56879.1"/>
    </source>
</evidence>
<evidence type="ECO:0000256" key="3">
    <source>
        <dbReference type="ARBA" id="ARBA00023125"/>
    </source>
</evidence>
<dbReference type="InterPro" id="IPR005119">
    <property type="entry name" value="LysR_subst-bd"/>
</dbReference>
<name>A0A4P8EIW8_9RHOB</name>
<evidence type="ECO:0000256" key="1">
    <source>
        <dbReference type="ARBA" id="ARBA00009437"/>
    </source>
</evidence>
<dbReference type="RefSeq" id="WP_137194680.1">
    <property type="nucleotide sequence ID" value="NZ_CP039965.1"/>
</dbReference>
<dbReference type="OrthoDB" id="5526340at2"/>
<dbReference type="AlphaFoldDB" id="A0A4P8EIW8"/>
<dbReference type="PROSITE" id="PS50931">
    <property type="entry name" value="HTH_LYSR"/>
    <property type="match status" value="1"/>
</dbReference>
<dbReference type="KEGG" id="pseb:EOK75_13815"/>
<evidence type="ECO:0000259" key="5">
    <source>
        <dbReference type="PROSITE" id="PS50931"/>
    </source>
</evidence>
<dbReference type="InterPro" id="IPR036390">
    <property type="entry name" value="WH_DNA-bd_sf"/>
</dbReference>
<keyword evidence="2" id="KW-0805">Transcription regulation</keyword>
<dbReference type="GO" id="GO:0006351">
    <property type="term" value="P:DNA-templated transcription"/>
    <property type="evidence" value="ECO:0007669"/>
    <property type="project" value="TreeGrafter"/>
</dbReference>
<dbReference type="Pfam" id="PF00126">
    <property type="entry name" value="HTH_1"/>
    <property type="match status" value="1"/>
</dbReference>
<dbReference type="SUPFAM" id="SSF46785">
    <property type="entry name" value="Winged helix' DNA-binding domain"/>
    <property type="match status" value="1"/>
</dbReference>
<dbReference type="PANTHER" id="PTHR30537:SF26">
    <property type="entry name" value="GLYCINE CLEAVAGE SYSTEM TRANSCRIPTIONAL ACTIVATOR"/>
    <property type="match status" value="1"/>
</dbReference>
<dbReference type="EMBL" id="CP039965">
    <property type="protein sequence ID" value="QCO56879.1"/>
    <property type="molecule type" value="Genomic_DNA"/>
</dbReference>
<dbReference type="Gene3D" id="1.10.10.10">
    <property type="entry name" value="Winged helix-like DNA-binding domain superfamily/Winged helix DNA-binding domain"/>
    <property type="match status" value="1"/>
</dbReference>
<dbReference type="PRINTS" id="PR00039">
    <property type="entry name" value="HTHLYSR"/>
</dbReference>
<keyword evidence="3" id="KW-0238">DNA-binding</keyword>
<dbReference type="InterPro" id="IPR000847">
    <property type="entry name" value="LysR_HTH_N"/>
</dbReference>
<keyword evidence="7" id="KW-1185">Reference proteome</keyword>
<accession>A0A4P8EIW8</accession>
<dbReference type="SUPFAM" id="SSF53850">
    <property type="entry name" value="Periplasmic binding protein-like II"/>
    <property type="match status" value="1"/>
</dbReference>